<dbReference type="InterPro" id="IPR042070">
    <property type="entry name" value="PucR_C-HTH_sf"/>
</dbReference>
<name>A0A2T2XDB2_9FIRM</name>
<dbReference type="AlphaFoldDB" id="A0A2T2XDB2"/>
<evidence type="ECO:0008006" key="6">
    <source>
        <dbReference type="Google" id="ProtNLM"/>
    </source>
</evidence>
<evidence type="ECO:0000313" key="5">
    <source>
        <dbReference type="Proteomes" id="UP000242972"/>
    </source>
</evidence>
<gene>
    <name evidence="4" type="ORF">C7B46_14210</name>
</gene>
<organism evidence="4 5">
    <name type="scientific">Sulfobacillus benefaciens</name>
    <dbReference type="NCBI Taxonomy" id="453960"/>
    <lineage>
        <taxon>Bacteria</taxon>
        <taxon>Bacillati</taxon>
        <taxon>Bacillota</taxon>
        <taxon>Clostridia</taxon>
        <taxon>Eubacteriales</taxon>
        <taxon>Clostridiales Family XVII. Incertae Sedis</taxon>
        <taxon>Sulfobacillus</taxon>
    </lineage>
</organism>
<sequence length="534" mass="60261">MTLRDQFIEQIMAHSSPSNTSPEMGSRQRASRVAQWVRQWIIREELPLETVEDAVAAVATFKRAIGAETAITHHRGDLSLEIVRCPIAKLSRVDPSLCLLTCNVLGSIAALTSRVWISVDKTWAWHDESCHLTVSPEKPDNPTAMMFPDSSARTPVPSEFWQQIGTMPSPAIFKSLADILPETPVELPLLLSSLSSWIIGRVWFEDYLGHVIGRDRSPNQSPSLSHEVYWRKSYIGRLFLQSDTLSPNQLVDIVPILARLVAMTWAETENLPLNRELKFSLLTLLLSPDSNSKTALLAQWAPLYDIRSWCSSQVLVWYRPDTPSVQRLDITERLDRHFSSPWKTLLVGWIRDALVAIAPQDISPNVYRDISSVVSGVADSHQFSPWGIGISRMTQSIDDIPLAFQEAMQSAVFAFQNRVAQPLLLGELPGLRLLPYFHQTPGFKQYCEQLLQKLRDADQVHHSDLLSTLKTYVTCNFSLKRTSATLYVHPGTVKYRLGNIEELTGWNLHDPFSLMEVMVCLVLTNEVSPFPINQ</sequence>
<evidence type="ECO:0000256" key="1">
    <source>
        <dbReference type="ARBA" id="ARBA00006754"/>
    </source>
</evidence>
<dbReference type="InterPro" id="IPR025736">
    <property type="entry name" value="PucR_C-HTH_dom"/>
</dbReference>
<dbReference type="Gene3D" id="1.10.10.2840">
    <property type="entry name" value="PucR C-terminal helix-turn-helix domain"/>
    <property type="match status" value="1"/>
</dbReference>
<protein>
    <recommendedName>
        <fullName evidence="6">PucR C-terminal helix-turn-helix domain-containing protein</fullName>
    </recommendedName>
</protein>
<accession>A0A2T2XDB2</accession>
<comment type="caution">
    <text evidence="4">The sequence shown here is derived from an EMBL/GenBank/DDBJ whole genome shotgun (WGS) entry which is preliminary data.</text>
</comment>
<evidence type="ECO:0000259" key="2">
    <source>
        <dbReference type="Pfam" id="PF13556"/>
    </source>
</evidence>
<dbReference type="Pfam" id="PF17853">
    <property type="entry name" value="GGDEF_2"/>
    <property type="match status" value="1"/>
</dbReference>
<comment type="similarity">
    <text evidence="1">Belongs to the CdaR family.</text>
</comment>
<dbReference type="PANTHER" id="PTHR33744">
    <property type="entry name" value="CARBOHYDRATE DIACID REGULATOR"/>
    <property type="match status" value="1"/>
</dbReference>
<feature type="domain" description="CdaR GGDEF-like" evidence="3">
    <location>
        <begin position="315"/>
        <end position="409"/>
    </location>
</feature>
<evidence type="ECO:0000313" key="4">
    <source>
        <dbReference type="EMBL" id="PSR32470.1"/>
    </source>
</evidence>
<dbReference type="InterPro" id="IPR051448">
    <property type="entry name" value="CdaR-like_regulators"/>
</dbReference>
<dbReference type="InterPro" id="IPR041522">
    <property type="entry name" value="CdaR_GGDEF"/>
</dbReference>
<proteinExistence type="inferred from homology"/>
<dbReference type="EMBL" id="PXYW01000040">
    <property type="protein sequence ID" value="PSR32470.1"/>
    <property type="molecule type" value="Genomic_DNA"/>
</dbReference>
<dbReference type="Pfam" id="PF13556">
    <property type="entry name" value="HTH_30"/>
    <property type="match status" value="1"/>
</dbReference>
<dbReference type="Proteomes" id="UP000242972">
    <property type="component" value="Unassembled WGS sequence"/>
</dbReference>
<reference evidence="4 5" key="1">
    <citation type="journal article" date="2014" name="BMC Genomics">
        <title>Comparison of environmental and isolate Sulfobacillus genomes reveals diverse carbon, sulfur, nitrogen, and hydrogen metabolisms.</title>
        <authorList>
            <person name="Justice N.B."/>
            <person name="Norman A."/>
            <person name="Brown C.T."/>
            <person name="Singh A."/>
            <person name="Thomas B.C."/>
            <person name="Banfield J.F."/>
        </authorList>
    </citation>
    <scope>NUCLEOTIDE SEQUENCE [LARGE SCALE GENOMIC DNA]</scope>
    <source>
        <strain evidence="4">AMDSBA4</strain>
    </source>
</reference>
<evidence type="ECO:0000259" key="3">
    <source>
        <dbReference type="Pfam" id="PF17853"/>
    </source>
</evidence>
<feature type="domain" description="PucR C-terminal helix-turn-helix" evidence="2">
    <location>
        <begin position="465"/>
        <end position="521"/>
    </location>
</feature>